<sequence length="154" mass="17112">MENTLFDGASNLITDLNGLINSFQMDFSSLDFENQFKHYSGVDIEKKQQQQQQQDNSSNFHQTFTPSLSQIRFEGISPTNYSVESLETNYSRVTSANSLASQNNLIPDVHTSSQTIRQISAGKTDEKIHDVEGGLLEAMGKGGREDSNESGRVN</sequence>
<dbReference type="VEuPathDB" id="FungiDB:C5L36_0E04890"/>
<feature type="region of interest" description="Disordered" evidence="1">
    <location>
        <begin position="44"/>
        <end position="64"/>
    </location>
</feature>
<dbReference type="EMBL" id="JQFK01001442">
    <property type="protein sequence ID" value="KGK34632.1"/>
    <property type="molecule type" value="Genomic_DNA"/>
</dbReference>
<organism evidence="2 3">
    <name type="scientific">Pichia kudriavzevii</name>
    <name type="common">Yeast</name>
    <name type="synonym">Issatchenkia orientalis</name>
    <dbReference type="NCBI Taxonomy" id="4909"/>
    <lineage>
        <taxon>Eukaryota</taxon>
        <taxon>Fungi</taxon>
        <taxon>Dikarya</taxon>
        <taxon>Ascomycota</taxon>
        <taxon>Saccharomycotina</taxon>
        <taxon>Pichiomycetes</taxon>
        <taxon>Pichiales</taxon>
        <taxon>Pichiaceae</taxon>
        <taxon>Pichia</taxon>
    </lineage>
</organism>
<dbReference type="AlphaFoldDB" id="A0A099NRQ8"/>
<dbReference type="Proteomes" id="UP000029867">
    <property type="component" value="Unassembled WGS sequence"/>
</dbReference>
<name>A0A099NRQ8_PICKU</name>
<accession>A0A099NRQ8</accession>
<feature type="non-terminal residue" evidence="2">
    <location>
        <position position="154"/>
    </location>
</feature>
<feature type="compositionally biased region" description="Polar residues" evidence="1">
    <location>
        <begin position="55"/>
        <end position="64"/>
    </location>
</feature>
<reference evidence="3" key="1">
    <citation type="journal article" date="2014" name="Microb. Cell Fact.">
        <title>Exploiting Issatchenkia orientalis SD108 for succinic acid production.</title>
        <authorList>
            <person name="Xiao H."/>
            <person name="Shao Z."/>
            <person name="Jiang Y."/>
            <person name="Dole S."/>
            <person name="Zhao H."/>
        </authorList>
    </citation>
    <scope>NUCLEOTIDE SEQUENCE [LARGE SCALE GENOMIC DNA]</scope>
    <source>
        <strain evidence="3">SD108</strain>
    </source>
</reference>
<dbReference type="HOGENOM" id="CLU_1708514_0_0_1"/>
<comment type="caution">
    <text evidence="2">The sequence shown here is derived from an EMBL/GenBank/DDBJ whole genome shotgun (WGS) entry which is preliminary data.</text>
</comment>
<evidence type="ECO:0000256" key="1">
    <source>
        <dbReference type="SAM" id="MobiDB-lite"/>
    </source>
</evidence>
<gene>
    <name evidence="2" type="ORF">JL09_g6220</name>
</gene>
<proteinExistence type="predicted"/>
<evidence type="ECO:0000313" key="2">
    <source>
        <dbReference type="EMBL" id="KGK34632.1"/>
    </source>
</evidence>
<evidence type="ECO:0000313" key="3">
    <source>
        <dbReference type="Proteomes" id="UP000029867"/>
    </source>
</evidence>
<protein>
    <submittedName>
        <fullName evidence="2">Uncharacterized protein</fullName>
    </submittedName>
</protein>